<dbReference type="Gene3D" id="2.130.10.30">
    <property type="entry name" value="Regulator of chromosome condensation 1/beta-lactamase-inhibitor protein II"/>
    <property type="match status" value="2"/>
</dbReference>
<dbReference type="PROSITE" id="PS50012">
    <property type="entry name" value="RCC1_3"/>
    <property type="match status" value="2"/>
</dbReference>
<dbReference type="Pfam" id="PF13540">
    <property type="entry name" value="RCC1_2"/>
    <property type="match status" value="1"/>
</dbReference>
<dbReference type="GO" id="GO:0005737">
    <property type="term" value="C:cytoplasm"/>
    <property type="evidence" value="ECO:0007669"/>
    <property type="project" value="TreeGrafter"/>
</dbReference>
<dbReference type="VEuPathDB" id="FungiDB:GWK60_B03135"/>
<gene>
    <name evidence="4" type="ORF">AO440_000301</name>
</gene>
<dbReference type="InterPro" id="IPR051553">
    <property type="entry name" value="Ran_GTPase-activating"/>
</dbReference>
<evidence type="ECO:0000256" key="1">
    <source>
        <dbReference type="PROSITE-ProRule" id="PRU00235"/>
    </source>
</evidence>
<dbReference type="EMBL" id="LLZZ01000119">
    <property type="protein sequence ID" value="KTB03526.1"/>
    <property type="molecule type" value="Genomic_DNA"/>
</dbReference>
<dbReference type="GO" id="GO:0019005">
    <property type="term" value="C:SCF ubiquitin ligase complex"/>
    <property type="evidence" value="ECO:0007669"/>
    <property type="project" value="EnsemblFungi"/>
</dbReference>
<dbReference type="InterPro" id="IPR001810">
    <property type="entry name" value="F-box_dom"/>
</dbReference>
<reference evidence="4 5" key="1">
    <citation type="submission" date="2015-10" db="EMBL/GenBank/DDBJ databases">
        <title>Draft genomes sequences of Candida glabrata isolates 1A, 1B, 2A, 2B, 3A and 3B.</title>
        <authorList>
            <person name="Haavelsrud O.E."/>
            <person name="Gaustad P."/>
        </authorList>
    </citation>
    <scope>NUCLEOTIDE SEQUENCE [LARGE SCALE GENOMIC DNA]</scope>
    <source>
        <strain evidence="4">910700640</strain>
    </source>
</reference>
<feature type="repeat" description="RCC1" evidence="1">
    <location>
        <begin position="125"/>
        <end position="203"/>
    </location>
</feature>
<dbReference type="AlphaFoldDB" id="A0A0W0D0J0"/>
<sequence length="620" mass="69515">MSTLSYDSQISGRAQTQHQANKSDKEGIHVLPPDIVQSTLPYLEPEDIKNLSYTNRYYHNLLDYESSMTLWHDLFHKAFVPEYTSAEPFQAENTVEFKTCAEVIMMNKYPDLDWHERYLIRENNAELYTWGCLKHARLGYTVSSNRFLEQDHLNGSLRIKIGVNAPTKMPWFDNDGSESFLADDRVVSQLTCGGFAFQVLTKSGKLFNTGSTFSGGHKGPSTPEGEADVNPFRELTRALERSHTSNMTTGGPTPINLTGTFPRRASYGGSQASYVGVPTSGPHEDIYDKLNRLENIFNQGVPGNDHVKRLFTMDSVRLSDLIDSNGNIIDIDISNEQIDCNKFVAISAGRSHILALDDKNRLYSWDSPETDVGVRINFEFLHDSNERPILKIDSGWDFNCVFIHSVGLVLWNRRDALRKGDAYAKAHYKIIPNTGIINSSNRVLDFSCTQNNTVYYITREGSCLWQYSNGLTEAINLPIEGKLSKLIACFASLIVFDNRKNCYSLKLNSGKIDITSLTKLELEDPDEYFIQLASGDYHTLGLTQKGNIYTWGIESQSCGCLGLGSQDRRNTPHNFITLQNVTVQRPAKIDLGENRTCVAVAAGGWQSGAIIINNNDSLRS</sequence>
<dbReference type="GO" id="GO:0004842">
    <property type="term" value="F:ubiquitin-protein transferase activity"/>
    <property type="evidence" value="ECO:0007669"/>
    <property type="project" value="EnsemblFungi"/>
</dbReference>
<proteinExistence type="predicted"/>
<organism evidence="4 5">
    <name type="scientific">Candida glabrata</name>
    <name type="common">Yeast</name>
    <name type="synonym">Torulopsis glabrata</name>
    <dbReference type="NCBI Taxonomy" id="5478"/>
    <lineage>
        <taxon>Eukaryota</taxon>
        <taxon>Fungi</taxon>
        <taxon>Dikarya</taxon>
        <taxon>Ascomycota</taxon>
        <taxon>Saccharomycotina</taxon>
        <taxon>Saccharomycetes</taxon>
        <taxon>Saccharomycetales</taxon>
        <taxon>Saccharomycetaceae</taxon>
        <taxon>Nakaseomyces</taxon>
    </lineage>
</organism>
<name>A0A0W0D0J0_CANGB</name>
<dbReference type="VEuPathDB" id="FungiDB:CAGL0B03311g"/>
<dbReference type="PANTHER" id="PTHR45982:SF6">
    <property type="entry name" value="SCF-ASSOCIATED FACTOR 1"/>
    <property type="match status" value="1"/>
</dbReference>
<dbReference type="InterPro" id="IPR009091">
    <property type="entry name" value="RCC1/BLIP-II"/>
</dbReference>
<evidence type="ECO:0000259" key="3">
    <source>
        <dbReference type="PROSITE" id="PS50181"/>
    </source>
</evidence>
<dbReference type="PANTHER" id="PTHR45982">
    <property type="entry name" value="REGULATOR OF CHROMOSOME CONDENSATION"/>
    <property type="match status" value="1"/>
</dbReference>
<dbReference type="SUPFAM" id="SSF81383">
    <property type="entry name" value="F-box domain"/>
    <property type="match status" value="1"/>
</dbReference>
<feature type="repeat" description="RCC1" evidence="1">
    <location>
        <begin position="546"/>
        <end position="613"/>
    </location>
</feature>
<comment type="caution">
    <text evidence="4">The sequence shown here is derived from an EMBL/GenBank/DDBJ whole genome shotgun (WGS) entry which is preliminary data.</text>
</comment>
<dbReference type="Proteomes" id="UP000054886">
    <property type="component" value="Unassembled WGS sequence"/>
</dbReference>
<dbReference type="SUPFAM" id="SSF50985">
    <property type="entry name" value="RCC1/BLIP-II"/>
    <property type="match status" value="1"/>
</dbReference>
<evidence type="ECO:0000256" key="2">
    <source>
        <dbReference type="SAM" id="MobiDB-lite"/>
    </source>
</evidence>
<dbReference type="GO" id="GO:0031146">
    <property type="term" value="P:SCF-dependent proteasomal ubiquitin-dependent protein catabolic process"/>
    <property type="evidence" value="ECO:0007669"/>
    <property type="project" value="EnsemblFungi"/>
</dbReference>
<dbReference type="VEuPathDB" id="FungiDB:B1J91_B03311g"/>
<protein>
    <submittedName>
        <fullName evidence="4">SCF-associated factor 1</fullName>
    </submittedName>
</protein>
<dbReference type="VEuPathDB" id="FungiDB:GVI51_B03201"/>
<feature type="compositionally biased region" description="Polar residues" evidence="2">
    <location>
        <begin position="1"/>
        <end position="20"/>
    </location>
</feature>
<dbReference type="InterPro" id="IPR036047">
    <property type="entry name" value="F-box-like_dom_sf"/>
</dbReference>
<accession>A0A0W0D0J0</accession>
<feature type="domain" description="F-box" evidence="3">
    <location>
        <begin position="25"/>
        <end position="74"/>
    </location>
</feature>
<feature type="region of interest" description="Disordered" evidence="2">
    <location>
        <begin position="1"/>
        <end position="28"/>
    </location>
</feature>
<dbReference type="GO" id="GO:0005085">
    <property type="term" value="F:guanyl-nucleotide exchange factor activity"/>
    <property type="evidence" value="ECO:0007669"/>
    <property type="project" value="TreeGrafter"/>
</dbReference>
<evidence type="ECO:0000313" key="5">
    <source>
        <dbReference type="Proteomes" id="UP000054886"/>
    </source>
</evidence>
<evidence type="ECO:0000313" key="4">
    <source>
        <dbReference type="EMBL" id="KTB03526.1"/>
    </source>
</evidence>
<dbReference type="PROSITE" id="PS00626">
    <property type="entry name" value="RCC1_2"/>
    <property type="match status" value="2"/>
</dbReference>
<dbReference type="PROSITE" id="PS50181">
    <property type="entry name" value="FBOX"/>
    <property type="match status" value="1"/>
</dbReference>
<dbReference type="InterPro" id="IPR000408">
    <property type="entry name" value="Reg_chr_condens"/>
</dbReference>